<dbReference type="EMBL" id="LIBB01000176">
    <property type="protein sequence ID" value="KRO71481.1"/>
    <property type="molecule type" value="Genomic_DNA"/>
</dbReference>
<proteinExistence type="predicted"/>
<sequence length="295" mass="31715">MLQRLTNALAAVTLVAASFALNAQSIDLGRGELPITVPAGYSSENPAPLIVLLHGYTSSGAMQDGYMGFSKLADQYGFLLVAPDGNREPGGDENRFWNASDACCDFFSTEVDDSAYVADIIKEVKAQFTVDNNRIYLVGHSNGGFMSYRAAYEHSNTIAAIASLAGATHIEERDAPANPVHVLQIHGTADGTIAYEGSHILQNYYPSALETVQRWAKYNGCKAEGEARELRDLVSTLEGHESSTVVFKQGCKAGGSAELWTIADGSHVPAFSPTFTAQVVEWLYAHPKTVPSFAD</sequence>
<organism evidence="10 11">
    <name type="scientific">OM182 bacterium BACL3 MAG-120507-bin80</name>
    <dbReference type="NCBI Taxonomy" id="1655577"/>
    <lineage>
        <taxon>Bacteria</taxon>
        <taxon>Pseudomonadati</taxon>
        <taxon>Pseudomonadota</taxon>
        <taxon>Gammaproteobacteria</taxon>
        <taxon>OMG group</taxon>
        <taxon>OM182 clade</taxon>
    </lineage>
</organism>
<reference evidence="10 11" key="1">
    <citation type="submission" date="2015-10" db="EMBL/GenBank/DDBJ databases">
        <title>Metagenome-Assembled Genomes uncover a global brackish microbiome.</title>
        <authorList>
            <person name="Hugerth L.W."/>
            <person name="Larsson J."/>
            <person name="Alneberg J."/>
            <person name="Lindh M.V."/>
            <person name="Legrand C."/>
            <person name="Pinhassi J."/>
            <person name="Andersson A.F."/>
        </authorList>
    </citation>
    <scope>NUCLEOTIDE SEQUENCE [LARGE SCALE GENOMIC DNA]</scope>
    <source>
        <strain evidence="10">BACL4 MAG-120507-bin80</strain>
    </source>
</reference>
<evidence type="ECO:0000256" key="2">
    <source>
        <dbReference type="ARBA" id="ARBA00022525"/>
    </source>
</evidence>
<keyword evidence="4 8" id="KW-0732">Signal</keyword>
<dbReference type="GO" id="GO:0030600">
    <property type="term" value="F:feruloyl esterase activity"/>
    <property type="evidence" value="ECO:0007669"/>
    <property type="project" value="InterPro"/>
</dbReference>
<keyword evidence="3" id="KW-0858">Xylan degradation</keyword>
<dbReference type="Gene3D" id="3.40.50.1820">
    <property type="entry name" value="alpha/beta hydrolase"/>
    <property type="match status" value="1"/>
</dbReference>
<dbReference type="PANTHER" id="PTHR38050:SF2">
    <property type="entry name" value="FERULOYL ESTERASE C-RELATED"/>
    <property type="match status" value="1"/>
</dbReference>
<keyword evidence="7" id="KW-0624">Polysaccharide degradation</keyword>
<protein>
    <recommendedName>
        <fullName evidence="9">Phospholipase/carboxylesterase/thioesterase domain-containing protein</fullName>
    </recommendedName>
</protein>
<evidence type="ECO:0000256" key="8">
    <source>
        <dbReference type="SAM" id="SignalP"/>
    </source>
</evidence>
<comment type="subcellular location">
    <subcellularLocation>
        <location evidence="1">Secreted</location>
    </subcellularLocation>
</comment>
<feature type="signal peptide" evidence="8">
    <location>
        <begin position="1"/>
        <end position="23"/>
    </location>
</feature>
<keyword evidence="6" id="KW-0119">Carbohydrate metabolism</keyword>
<evidence type="ECO:0000256" key="3">
    <source>
        <dbReference type="ARBA" id="ARBA00022651"/>
    </source>
</evidence>
<evidence type="ECO:0000259" key="9">
    <source>
        <dbReference type="Pfam" id="PF02230"/>
    </source>
</evidence>
<gene>
    <name evidence="10" type="ORF">ABR69_01515</name>
</gene>
<evidence type="ECO:0000256" key="5">
    <source>
        <dbReference type="ARBA" id="ARBA00022801"/>
    </source>
</evidence>
<dbReference type="GO" id="GO:0045493">
    <property type="term" value="P:xylan catabolic process"/>
    <property type="evidence" value="ECO:0007669"/>
    <property type="project" value="UniProtKB-KW"/>
</dbReference>
<feature type="chain" id="PRO_5006586914" description="Phospholipase/carboxylesterase/thioesterase domain-containing protein" evidence="8">
    <location>
        <begin position="24"/>
        <end position="295"/>
    </location>
</feature>
<dbReference type="Proteomes" id="UP000051934">
    <property type="component" value="Unassembled WGS sequence"/>
</dbReference>
<dbReference type="PANTHER" id="PTHR38050">
    <property type="match status" value="1"/>
</dbReference>
<keyword evidence="5" id="KW-0378">Hydrolase</keyword>
<dbReference type="SUPFAM" id="SSF53474">
    <property type="entry name" value="alpha/beta-Hydrolases"/>
    <property type="match status" value="1"/>
</dbReference>
<evidence type="ECO:0000256" key="4">
    <source>
        <dbReference type="ARBA" id="ARBA00022729"/>
    </source>
</evidence>
<comment type="caution">
    <text evidence="10">The sequence shown here is derived from an EMBL/GenBank/DDBJ whole genome shotgun (WGS) entry which is preliminary data.</text>
</comment>
<accession>A0A0R2S989</accession>
<dbReference type="InterPro" id="IPR029058">
    <property type="entry name" value="AB_hydrolase_fold"/>
</dbReference>
<evidence type="ECO:0000313" key="10">
    <source>
        <dbReference type="EMBL" id="KRO71481.1"/>
    </source>
</evidence>
<dbReference type="GO" id="GO:0005576">
    <property type="term" value="C:extracellular region"/>
    <property type="evidence" value="ECO:0007669"/>
    <property type="project" value="UniProtKB-SubCell"/>
</dbReference>
<name>A0A0R2S989_9GAMM</name>
<evidence type="ECO:0000256" key="7">
    <source>
        <dbReference type="ARBA" id="ARBA00023326"/>
    </source>
</evidence>
<evidence type="ECO:0000256" key="6">
    <source>
        <dbReference type="ARBA" id="ARBA00023277"/>
    </source>
</evidence>
<feature type="domain" description="Phospholipase/carboxylesterase/thioesterase" evidence="9">
    <location>
        <begin position="44"/>
        <end position="237"/>
    </location>
</feature>
<dbReference type="AlphaFoldDB" id="A0A0R2S989"/>
<dbReference type="InterPro" id="IPR003140">
    <property type="entry name" value="PLipase/COase/thioEstase"/>
</dbReference>
<keyword evidence="2" id="KW-0964">Secreted</keyword>
<evidence type="ECO:0000313" key="11">
    <source>
        <dbReference type="Proteomes" id="UP000051934"/>
    </source>
</evidence>
<evidence type="ECO:0000256" key="1">
    <source>
        <dbReference type="ARBA" id="ARBA00004613"/>
    </source>
</evidence>
<dbReference type="Pfam" id="PF02230">
    <property type="entry name" value="Abhydrolase_2"/>
    <property type="match status" value="1"/>
</dbReference>
<dbReference type="InterPro" id="IPR043595">
    <property type="entry name" value="FaeB/C/D"/>
</dbReference>